<feature type="non-terminal residue" evidence="1">
    <location>
        <position position="1"/>
    </location>
</feature>
<organism evidence="1 2">
    <name type="scientific">Pristionchus mayeri</name>
    <dbReference type="NCBI Taxonomy" id="1317129"/>
    <lineage>
        <taxon>Eukaryota</taxon>
        <taxon>Metazoa</taxon>
        <taxon>Ecdysozoa</taxon>
        <taxon>Nematoda</taxon>
        <taxon>Chromadorea</taxon>
        <taxon>Rhabditida</taxon>
        <taxon>Rhabditina</taxon>
        <taxon>Diplogasteromorpha</taxon>
        <taxon>Diplogasteroidea</taxon>
        <taxon>Neodiplogasteridae</taxon>
        <taxon>Pristionchus</taxon>
    </lineage>
</organism>
<reference evidence="2" key="1">
    <citation type="submission" date="2022-10" db="EMBL/GenBank/DDBJ databases">
        <title>Genome assembly of Pristionchus species.</title>
        <authorList>
            <person name="Yoshida K."/>
            <person name="Sommer R.J."/>
        </authorList>
    </citation>
    <scope>NUCLEOTIDE SEQUENCE [LARGE SCALE GENOMIC DNA]</scope>
    <source>
        <strain evidence="2">RS5460</strain>
    </source>
</reference>
<feature type="non-terminal residue" evidence="1">
    <location>
        <position position="76"/>
    </location>
</feature>
<protein>
    <submittedName>
        <fullName evidence="1">Uncharacterized protein</fullName>
    </submittedName>
</protein>
<name>A0AAN5I7C3_9BILA</name>
<proteinExistence type="predicted"/>
<dbReference type="Proteomes" id="UP001328107">
    <property type="component" value="Unassembled WGS sequence"/>
</dbReference>
<sequence length="76" mass="8798">QRTVDQCEKHVIHSKAFTRAAQFHLADQYRLTTLKKRYLGQPKNENELVEKPSPKLFTAPNRMSNVIIKIGKANIH</sequence>
<accession>A0AAN5I7C3</accession>
<evidence type="ECO:0000313" key="1">
    <source>
        <dbReference type="EMBL" id="GMR55242.1"/>
    </source>
</evidence>
<comment type="caution">
    <text evidence="1">The sequence shown here is derived from an EMBL/GenBank/DDBJ whole genome shotgun (WGS) entry which is preliminary data.</text>
</comment>
<evidence type="ECO:0000313" key="2">
    <source>
        <dbReference type="Proteomes" id="UP001328107"/>
    </source>
</evidence>
<gene>
    <name evidence="1" type="ORF">PMAYCL1PPCAC_25437</name>
</gene>
<keyword evidence="2" id="KW-1185">Reference proteome</keyword>
<dbReference type="EMBL" id="BTRK01000005">
    <property type="protein sequence ID" value="GMR55242.1"/>
    <property type="molecule type" value="Genomic_DNA"/>
</dbReference>
<dbReference type="AlphaFoldDB" id="A0AAN5I7C3"/>